<dbReference type="RefSeq" id="WP_375518508.1">
    <property type="nucleotide sequence ID" value="NZ_JBHIRY010000001.1"/>
</dbReference>
<evidence type="ECO:0000313" key="3">
    <source>
        <dbReference type="Proteomes" id="UP001580430"/>
    </source>
</evidence>
<reference evidence="2 3" key="1">
    <citation type="submission" date="2024-09" db="EMBL/GenBank/DDBJ databases">
        <title>Paenibacillus zeirhizospherea sp. nov., isolated from surface of the maize (Zea mays) roots in a horticulture field, Hungary.</title>
        <authorList>
            <person name="Marton D."/>
            <person name="Farkas M."/>
            <person name="Bedics A."/>
            <person name="Toth E."/>
            <person name="Tancsics A."/>
            <person name="Boka K."/>
            <person name="Marati G."/>
            <person name="Kriszt B."/>
            <person name="Cserhati M."/>
        </authorList>
    </citation>
    <scope>NUCLEOTIDE SEQUENCE [LARGE SCALE GENOMIC DNA]</scope>
    <source>
        <strain evidence="2 3">JCM 18446</strain>
    </source>
</reference>
<dbReference type="CDD" id="cd00144">
    <property type="entry name" value="MPP_PPP_family"/>
    <property type="match status" value="1"/>
</dbReference>
<dbReference type="Gene3D" id="3.60.21.10">
    <property type="match status" value="1"/>
</dbReference>
<accession>A0ABV5BUD5</accession>
<dbReference type="Proteomes" id="UP001580430">
    <property type="component" value="Unassembled WGS sequence"/>
</dbReference>
<sequence length="238" mass="27742">MRTLAISDIHGCFDEFNALLKHVKYNPAEDKLIILGDLVDRGQRSKQVVEQLMNMVSEWNVVVLRGNHDQMMIDALNADEDVNWLNNGGYQTVESYVGLDFFEEIFEWDLYEQAKNFIRRHFKHHIDFLSSLPYYYETDTHIFVHAGINPYKEHWKQTSDEDFVWIRERFYNVATGLNKIVVFGHTPTVHLHETEDIWFSPNGDKIGIDGACAYGMQLNCLEINDAGYKTHYATKGSR</sequence>
<organism evidence="2 3">
    <name type="scientific">Paenibacillus medicaginis</name>
    <dbReference type="NCBI Taxonomy" id="1470560"/>
    <lineage>
        <taxon>Bacteria</taxon>
        <taxon>Bacillati</taxon>
        <taxon>Bacillota</taxon>
        <taxon>Bacilli</taxon>
        <taxon>Bacillales</taxon>
        <taxon>Paenibacillaceae</taxon>
        <taxon>Paenibacillus</taxon>
    </lineage>
</organism>
<name>A0ABV5BUD5_9BACL</name>
<keyword evidence="2" id="KW-0378">Hydrolase</keyword>
<dbReference type="SUPFAM" id="SSF56300">
    <property type="entry name" value="Metallo-dependent phosphatases"/>
    <property type="match status" value="1"/>
</dbReference>
<dbReference type="Pfam" id="PF00149">
    <property type="entry name" value="Metallophos"/>
    <property type="match status" value="1"/>
</dbReference>
<dbReference type="InterPro" id="IPR050126">
    <property type="entry name" value="Ap4A_hydrolase"/>
</dbReference>
<dbReference type="EMBL" id="JBHIRY010000001">
    <property type="protein sequence ID" value="MFB5758898.1"/>
    <property type="molecule type" value="Genomic_DNA"/>
</dbReference>
<dbReference type="EC" id="3.1.-.-" evidence="2"/>
<evidence type="ECO:0000259" key="1">
    <source>
        <dbReference type="Pfam" id="PF00149"/>
    </source>
</evidence>
<keyword evidence="3" id="KW-1185">Reference proteome</keyword>
<comment type="caution">
    <text evidence="2">The sequence shown here is derived from an EMBL/GenBank/DDBJ whole genome shotgun (WGS) entry which is preliminary data.</text>
</comment>
<dbReference type="InterPro" id="IPR029052">
    <property type="entry name" value="Metallo-depent_PP-like"/>
</dbReference>
<dbReference type="InterPro" id="IPR004843">
    <property type="entry name" value="Calcineurin-like_PHP"/>
</dbReference>
<proteinExistence type="predicted"/>
<evidence type="ECO:0000313" key="2">
    <source>
        <dbReference type="EMBL" id="MFB5758898.1"/>
    </source>
</evidence>
<dbReference type="PANTHER" id="PTHR42850">
    <property type="entry name" value="METALLOPHOSPHOESTERASE"/>
    <property type="match status" value="1"/>
</dbReference>
<dbReference type="PANTHER" id="PTHR42850:SF4">
    <property type="entry name" value="ZINC-DEPENDENT ENDOPOLYPHOSPHATASE"/>
    <property type="match status" value="1"/>
</dbReference>
<feature type="domain" description="Calcineurin-like phosphoesterase" evidence="1">
    <location>
        <begin position="1"/>
        <end position="189"/>
    </location>
</feature>
<protein>
    <submittedName>
        <fullName evidence="2">Metallophosphoesterase family protein</fullName>
        <ecNumber evidence="2">3.1.-.-</ecNumber>
    </submittedName>
</protein>
<dbReference type="GO" id="GO:0016787">
    <property type="term" value="F:hydrolase activity"/>
    <property type="evidence" value="ECO:0007669"/>
    <property type="project" value="UniProtKB-KW"/>
</dbReference>
<gene>
    <name evidence="2" type="ORF">ACE5LO_00685</name>
</gene>